<comment type="similarity">
    <text evidence="2">Belongs to the UPF0053 family.</text>
</comment>
<dbReference type="PANTHER" id="PTHR22777">
    <property type="entry name" value="HEMOLYSIN-RELATED"/>
    <property type="match status" value="1"/>
</dbReference>
<feature type="transmembrane region" description="Helical" evidence="10">
    <location>
        <begin position="109"/>
        <end position="135"/>
    </location>
</feature>
<keyword evidence="4" id="KW-0677">Repeat</keyword>
<feature type="domain" description="CBS" evidence="11">
    <location>
        <begin position="298"/>
        <end position="355"/>
    </location>
</feature>
<evidence type="ECO:0000259" key="12">
    <source>
        <dbReference type="PROSITE" id="PS51846"/>
    </source>
</evidence>
<sequence>MELPQAAQEIHLYSGSLTGYIILSIVLVIINAILSAAELAISSVDQNLLEEQSSDGDNRAQKILSVLEKQSKFLSVIHLVSTLVSFLNVTMTAVLITPRLALYFNELNIFYPLFIAQILVTLILTLIIIIFGELIPRRIAFGNIENVARSTIGFVSLLVFIFKPIVWLISGITKLFMKILSIETDELDSKITINDIKSLVQLGHSQGVIDKVESEMINSVISFDETYAEEIMTPRTEVFMIDINDEFVNYKNDMMSLKYSRIPVYDDDVDNIKGILYLKDYLLESYSVGFENVDIKKILKPAYFVPERKNINELFSELQTNNKHMALLIDEYGGFAGIVTMEDLIEEIVGNIDDEYDYDEPEIEEVSDDVYKVIASISIKDFNSQTGSQINDDSEDYDTIGGFIIYHLGYIPEDGEKPSFNFENLRVEVLEVKDKRIMEAKITVFDEFTHKKEDEENENK</sequence>
<feature type="transmembrane region" description="Helical" evidence="10">
    <location>
        <begin position="147"/>
        <end position="169"/>
    </location>
</feature>
<dbReference type="CDD" id="cd04590">
    <property type="entry name" value="CBS_pair_CorC_HlyC_assoc"/>
    <property type="match status" value="1"/>
</dbReference>
<gene>
    <name evidence="13" type="ORF">ABGF40_05295</name>
</gene>
<reference evidence="13 14" key="1">
    <citation type="journal article" date="2024" name="Front. Microbiol.">
        <title>Pangenomic and biochemical analyses of Helcococcus ovis reveal widespread tetracycline resistance and a novel bacterial species, Helcococcus bovis.</title>
        <authorList>
            <person name="Cunha F."/>
            <person name="Zhai Y."/>
            <person name="Casaro S."/>
            <person name="Jones K.L."/>
            <person name="Hernandez M."/>
            <person name="Bisinotto R.S."/>
            <person name="Kariyawasam S."/>
            <person name="Brown M.B."/>
            <person name="Phillips A."/>
            <person name="Jeong K.C."/>
            <person name="Galvao K.N."/>
        </authorList>
    </citation>
    <scope>NUCLEOTIDE SEQUENCE [LARGE SCALE GENOMIC DNA]</scope>
    <source>
        <strain evidence="13 14">KG197</strain>
    </source>
</reference>
<protein>
    <submittedName>
        <fullName evidence="13">Hemolysin family protein</fullName>
    </submittedName>
</protein>
<evidence type="ECO:0000259" key="11">
    <source>
        <dbReference type="PROSITE" id="PS51371"/>
    </source>
</evidence>
<dbReference type="PANTHER" id="PTHR22777:SF17">
    <property type="entry name" value="UPF0053 PROTEIN SLL0260"/>
    <property type="match status" value="1"/>
</dbReference>
<dbReference type="SMART" id="SM01091">
    <property type="entry name" value="CorC_HlyC"/>
    <property type="match status" value="1"/>
</dbReference>
<dbReference type="Gene3D" id="3.30.465.10">
    <property type="match status" value="1"/>
</dbReference>
<accession>A0ABW9F6Q4</accession>
<keyword evidence="3 9" id="KW-0812">Transmembrane</keyword>
<dbReference type="PROSITE" id="PS51846">
    <property type="entry name" value="CNNM"/>
    <property type="match status" value="1"/>
</dbReference>
<dbReference type="Pfam" id="PF03471">
    <property type="entry name" value="CorC_HlyC"/>
    <property type="match status" value="1"/>
</dbReference>
<evidence type="ECO:0000256" key="9">
    <source>
        <dbReference type="PROSITE-ProRule" id="PRU01193"/>
    </source>
</evidence>
<evidence type="ECO:0000313" key="13">
    <source>
        <dbReference type="EMBL" id="MFM1525085.1"/>
    </source>
</evidence>
<feature type="domain" description="CNNM transmembrane" evidence="12">
    <location>
        <begin position="13"/>
        <end position="213"/>
    </location>
</feature>
<evidence type="ECO:0000256" key="2">
    <source>
        <dbReference type="ARBA" id="ARBA00006337"/>
    </source>
</evidence>
<dbReference type="InterPro" id="IPR036318">
    <property type="entry name" value="FAD-bd_PCMH-like_sf"/>
</dbReference>
<dbReference type="InterPro" id="IPR002550">
    <property type="entry name" value="CNNM"/>
</dbReference>
<evidence type="ECO:0000256" key="7">
    <source>
        <dbReference type="ARBA" id="ARBA00023136"/>
    </source>
</evidence>
<dbReference type="InterPro" id="IPR046342">
    <property type="entry name" value="CBS_dom_sf"/>
</dbReference>
<keyword evidence="14" id="KW-1185">Reference proteome</keyword>
<evidence type="ECO:0000256" key="10">
    <source>
        <dbReference type="SAM" id="Phobius"/>
    </source>
</evidence>
<dbReference type="SUPFAM" id="SSF56176">
    <property type="entry name" value="FAD-binding/transporter-associated domain-like"/>
    <property type="match status" value="1"/>
</dbReference>
<keyword evidence="5 9" id="KW-1133">Transmembrane helix</keyword>
<feature type="transmembrane region" description="Helical" evidence="10">
    <location>
        <begin position="20"/>
        <end position="41"/>
    </location>
</feature>
<dbReference type="Pfam" id="PF01595">
    <property type="entry name" value="CNNM"/>
    <property type="match status" value="1"/>
</dbReference>
<evidence type="ECO:0000313" key="14">
    <source>
        <dbReference type="Proteomes" id="UP001629536"/>
    </source>
</evidence>
<dbReference type="Pfam" id="PF00571">
    <property type="entry name" value="CBS"/>
    <property type="match status" value="1"/>
</dbReference>
<keyword evidence="6 8" id="KW-0129">CBS domain</keyword>
<comment type="caution">
    <text evidence="13">The sequence shown here is derived from an EMBL/GenBank/DDBJ whole genome shotgun (WGS) entry which is preliminary data.</text>
</comment>
<proteinExistence type="inferred from homology"/>
<dbReference type="InterPro" id="IPR044751">
    <property type="entry name" value="Ion_transp-like_CBS"/>
</dbReference>
<evidence type="ECO:0000256" key="5">
    <source>
        <dbReference type="ARBA" id="ARBA00022989"/>
    </source>
</evidence>
<dbReference type="SUPFAM" id="SSF54631">
    <property type="entry name" value="CBS-domain pair"/>
    <property type="match status" value="1"/>
</dbReference>
<evidence type="ECO:0000256" key="3">
    <source>
        <dbReference type="ARBA" id="ARBA00022692"/>
    </source>
</evidence>
<evidence type="ECO:0000256" key="6">
    <source>
        <dbReference type="ARBA" id="ARBA00023122"/>
    </source>
</evidence>
<evidence type="ECO:0000256" key="1">
    <source>
        <dbReference type="ARBA" id="ARBA00004141"/>
    </source>
</evidence>
<feature type="transmembrane region" description="Helical" evidence="10">
    <location>
        <begin position="73"/>
        <end position="97"/>
    </location>
</feature>
<comment type="subcellular location">
    <subcellularLocation>
        <location evidence="1">Membrane</location>
        <topology evidence="1">Multi-pass membrane protein</topology>
    </subcellularLocation>
</comment>
<dbReference type="Proteomes" id="UP001629536">
    <property type="component" value="Unassembled WGS sequence"/>
</dbReference>
<dbReference type="Gene3D" id="3.10.580.10">
    <property type="entry name" value="CBS-domain"/>
    <property type="match status" value="1"/>
</dbReference>
<keyword evidence="7 9" id="KW-0472">Membrane</keyword>
<dbReference type="RefSeq" id="WP_408126671.1">
    <property type="nucleotide sequence ID" value="NZ_JBFNFH010000011.1"/>
</dbReference>
<evidence type="ECO:0000256" key="4">
    <source>
        <dbReference type="ARBA" id="ARBA00022737"/>
    </source>
</evidence>
<dbReference type="InterPro" id="IPR005170">
    <property type="entry name" value="Transptr-assoc_dom"/>
</dbReference>
<dbReference type="InterPro" id="IPR016169">
    <property type="entry name" value="FAD-bd_PCMH_sub2"/>
</dbReference>
<organism evidence="13 14">
    <name type="scientific">Helcococcus bovis</name>
    <dbReference type="NCBI Taxonomy" id="3153252"/>
    <lineage>
        <taxon>Bacteria</taxon>
        <taxon>Bacillati</taxon>
        <taxon>Bacillota</taxon>
        <taxon>Tissierellia</taxon>
        <taxon>Tissierellales</taxon>
        <taxon>Peptoniphilaceae</taxon>
        <taxon>Helcococcus</taxon>
    </lineage>
</organism>
<dbReference type="PROSITE" id="PS51371">
    <property type="entry name" value="CBS"/>
    <property type="match status" value="1"/>
</dbReference>
<dbReference type="EMBL" id="JBFNFH010000011">
    <property type="protein sequence ID" value="MFM1525085.1"/>
    <property type="molecule type" value="Genomic_DNA"/>
</dbReference>
<evidence type="ECO:0000256" key="8">
    <source>
        <dbReference type="PROSITE-ProRule" id="PRU00703"/>
    </source>
</evidence>
<dbReference type="InterPro" id="IPR000644">
    <property type="entry name" value="CBS_dom"/>
</dbReference>
<name>A0ABW9F6Q4_9FIRM</name>